<dbReference type="NCBIfam" id="TIGR00479">
    <property type="entry name" value="rumA"/>
    <property type="match status" value="1"/>
</dbReference>
<dbReference type="SUPFAM" id="SSF53335">
    <property type="entry name" value="S-adenosyl-L-methionine-dependent methyltransferases"/>
    <property type="match status" value="1"/>
</dbReference>
<evidence type="ECO:0000256" key="1">
    <source>
        <dbReference type="ARBA" id="ARBA00022603"/>
    </source>
</evidence>
<evidence type="ECO:0000256" key="4">
    <source>
        <dbReference type="PROSITE-ProRule" id="PRU01024"/>
    </source>
</evidence>
<dbReference type="EMBL" id="DVMZ01000013">
    <property type="protein sequence ID" value="HIU58563.1"/>
    <property type="molecule type" value="Genomic_DNA"/>
</dbReference>
<feature type="binding site" evidence="4">
    <location>
        <position position="280"/>
    </location>
    <ligand>
        <name>S-adenosyl-L-methionine</name>
        <dbReference type="ChEBI" id="CHEBI:59789"/>
    </ligand>
</feature>
<dbReference type="InterPro" id="IPR002792">
    <property type="entry name" value="TRAM_dom"/>
</dbReference>
<dbReference type="InterPro" id="IPR029063">
    <property type="entry name" value="SAM-dependent_MTases_sf"/>
</dbReference>
<protein>
    <submittedName>
        <fullName evidence="6">23S rRNA (Uracil(1939)-C(5))-methyltransferase RlmD</fullName>
        <ecNumber evidence="6">2.1.1.190</ecNumber>
    </submittedName>
</protein>
<evidence type="ECO:0000256" key="3">
    <source>
        <dbReference type="ARBA" id="ARBA00022691"/>
    </source>
</evidence>
<dbReference type="GO" id="GO:0070041">
    <property type="term" value="F:rRNA (uridine-C5-)-methyltransferase activity"/>
    <property type="evidence" value="ECO:0007669"/>
    <property type="project" value="TreeGrafter"/>
</dbReference>
<dbReference type="SUPFAM" id="SSF50249">
    <property type="entry name" value="Nucleic acid-binding proteins"/>
    <property type="match status" value="1"/>
</dbReference>
<comment type="caution">
    <text evidence="6">The sequence shown here is derived from an EMBL/GenBank/DDBJ whole genome shotgun (WGS) entry which is preliminary data.</text>
</comment>
<dbReference type="InterPro" id="IPR012340">
    <property type="entry name" value="NA-bd_OB-fold"/>
</dbReference>
<keyword evidence="1 4" id="KW-0489">Methyltransferase</keyword>
<name>A0A9D1MEJ3_9FIRM</name>
<dbReference type="Proteomes" id="UP000824081">
    <property type="component" value="Unassembled WGS sequence"/>
</dbReference>
<evidence type="ECO:0000256" key="2">
    <source>
        <dbReference type="ARBA" id="ARBA00022679"/>
    </source>
</evidence>
<dbReference type="PROSITE" id="PS50926">
    <property type="entry name" value="TRAM"/>
    <property type="match status" value="1"/>
</dbReference>
<dbReference type="Gene3D" id="3.40.50.150">
    <property type="entry name" value="Vaccinia Virus protein VP39"/>
    <property type="match status" value="1"/>
</dbReference>
<evidence type="ECO:0000313" key="7">
    <source>
        <dbReference type="Proteomes" id="UP000824081"/>
    </source>
</evidence>
<comment type="similarity">
    <text evidence="4">Belongs to the class I-like SAM-binding methyltransferase superfamily. RNA M5U methyltransferase family.</text>
</comment>
<feature type="domain" description="TRAM" evidence="5">
    <location>
        <begin position="1"/>
        <end position="59"/>
    </location>
</feature>
<dbReference type="Pfam" id="PF01938">
    <property type="entry name" value="TRAM"/>
    <property type="match status" value="1"/>
</dbReference>
<keyword evidence="2 4" id="KW-0808">Transferase</keyword>
<feature type="binding site" evidence="4">
    <location>
        <position position="309"/>
    </location>
    <ligand>
        <name>S-adenosyl-L-methionine</name>
        <dbReference type="ChEBI" id="CHEBI:59789"/>
    </ligand>
</feature>
<dbReference type="AlphaFoldDB" id="A0A9D1MEJ3"/>
<proteinExistence type="inferred from homology"/>
<feature type="binding site" evidence="4">
    <location>
        <position position="379"/>
    </location>
    <ligand>
        <name>S-adenosyl-L-methionine</name>
        <dbReference type="ChEBI" id="CHEBI:59789"/>
    </ligand>
</feature>
<dbReference type="PROSITE" id="PS51687">
    <property type="entry name" value="SAM_MT_RNA_M5U"/>
    <property type="match status" value="1"/>
</dbReference>
<reference evidence="6" key="2">
    <citation type="journal article" date="2021" name="PeerJ">
        <title>Extensive microbial diversity within the chicken gut microbiome revealed by metagenomics and culture.</title>
        <authorList>
            <person name="Gilroy R."/>
            <person name="Ravi A."/>
            <person name="Getino M."/>
            <person name="Pursley I."/>
            <person name="Horton D.L."/>
            <person name="Alikhan N.F."/>
            <person name="Baker D."/>
            <person name="Gharbi K."/>
            <person name="Hall N."/>
            <person name="Watson M."/>
            <person name="Adriaenssens E.M."/>
            <person name="Foster-Nyarko E."/>
            <person name="Jarju S."/>
            <person name="Secka A."/>
            <person name="Antonio M."/>
            <person name="Oren A."/>
            <person name="Chaudhuri R.R."/>
            <person name="La Ragione R."/>
            <person name="Hildebrand F."/>
            <person name="Pallen M.J."/>
        </authorList>
    </citation>
    <scope>NUCLEOTIDE SEQUENCE</scope>
    <source>
        <strain evidence="6">11687</strain>
    </source>
</reference>
<sequence>MIEKNQIISAVTDALSSNGEGIVRHEGVTFFVPYCLPGEKVTFRVLKVKDGIGYGKAEEILTPAEERVRPVCPVFSRCGGCQLQHLDYRCQLRFKGNVVRDALKKIAGLEISVPAAVKSDLSYGYRNKLQLPVGADKEGNSVIGFYAERSHRIIPVSDCPIHPEWAGKLIAALGRYMKECAVKGYDEETGKGKIRHIVVREIGNQFIVVLVSASPELPNLRYFEELLGTVFPRFTLWLNINDKNTNVIFGKKFLLQSGPGFFEGEEGGIRYEAGPVTFVQVNAGVRAKLYASAVNALAADGDEVIVDAYSGGGLLTAMFAKKCRRAYGIELEEEAVRCADSLKEKNGLSNMTNICGKVEEKLSAVLEKERGEKLRLILDPPRAGIARSVLNAVLKSGIERIAVISCNPATLARDLGILTGSLTEREGELVKNPEYAEGGESGYYTIESIQPFDMFPQTKHVETLVVLSHKKPDSHISVTVNFDNTSLDKAAIAKRATERK</sequence>
<dbReference type="Gene3D" id="2.40.50.1070">
    <property type="match status" value="1"/>
</dbReference>
<keyword evidence="3 4" id="KW-0949">S-adenosyl-L-methionine</keyword>
<dbReference type="PANTHER" id="PTHR11061:SF30">
    <property type="entry name" value="TRNA (URACIL(54)-C(5))-METHYLTRANSFERASE"/>
    <property type="match status" value="1"/>
</dbReference>
<evidence type="ECO:0000313" key="6">
    <source>
        <dbReference type="EMBL" id="HIU58563.1"/>
    </source>
</evidence>
<dbReference type="PROSITE" id="PS01231">
    <property type="entry name" value="TRMA_2"/>
    <property type="match status" value="1"/>
</dbReference>
<evidence type="ECO:0000259" key="5">
    <source>
        <dbReference type="PROSITE" id="PS50926"/>
    </source>
</evidence>
<reference evidence="6" key="1">
    <citation type="submission" date="2020-10" db="EMBL/GenBank/DDBJ databases">
        <authorList>
            <person name="Gilroy R."/>
        </authorList>
    </citation>
    <scope>NUCLEOTIDE SEQUENCE</scope>
    <source>
        <strain evidence="6">11687</strain>
    </source>
</reference>
<dbReference type="InterPro" id="IPR030391">
    <property type="entry name" value="MeTrfase_TrmA_CS"/>
</dbReference>
<feature type="binding site" evidence="4">
    <location>
        <position position="330"/>
    </location>
    <ligand>
        <name>S-adenosyl-L-methionine</name>
        <dbReference type="ChEBI" id="CHEBI:59789"/>
    </ligand>
</feature>
<dbReference type="InterPro" id="IPR010280">
    <property type="entry name" value="U5_MeTrfase_fam"/>
</dbReference>
<feature type="active site" description="Nucleophile" evidence="4">
    <location>
        <position position="406"/>
    </location>
</feature>
<dbReference type="PANTHER" id="PTHR11061">
    <property type="entry name" value="RNA M5U METHYLTRANSFERASE"/>
    <property type="match status" value="1"/>
</dbReference>
<gene>
    <name evidence="6" type="primary">rlmD</name>
    <name evidence="6" type="ORF">IAC57_00530</name>
</gene>
<accession>A0A9D1MEJ3</accession>
<dbReference type="Gene3D" id="2.40.50.140">
    <property type="entry name" value="Nucleic acid-binding proteins"/>
    <property type="match status" value="1"/>
</dbReference>
<dbReference type="GO" id="GO:0070475">
    <property type="term" value="P:rRNA base methylation"/>
    <property type="evidence" value="ECO:0007669"/>
    <property type="project" value="TreeGrafter"/>
</dbReference>
<organism evidence="6 7">
    <name type="scientific">Candidatus Scatosoma pullistercoris</name>
    <dbReference type="NCBI Taxonomy" id="2840934"/>
    <lineage>
        <taxon>Bacteria</taxon>
        <taxon>Bacillati</taxon>
        <taxon>Bacillota</taxon>
        <taxon>Clostridia</taxon>
        <taxon>Candidatus Scatosoma</taxon>
    </lineage>
</organism>
<dbReference type="EC" id="2.1.1.190" evidence="6"/>
<dbReference type="Pfam" id="PF05958">
    <property type="entry name" value="tRNA_U5-meth_tr"/>
    <property type="match status" value="1"/>
</dbReference>